<dbReference type="Gene3D" id="2.30.29.30">
    <property type="entry name" value="Pleckstrin-homology domain (PH domain)/Phosphotyrosine-binding domain (PTB)"/>
    <property type="match status" value="1"/>
</dbReference>
<keyword evidence="5" id="KW-0677">Repeat</keyword>
<evidence type="ECO:0000313" key="11">
    <source>
        <dbReference type="Proteomes" id="UP000288716"/>
    </source>
</evidence>
<evidence type="ECO:0000259" key="8">
    <source>
        <dbReference type="PROSITE" id="PS50003"/>
    </source>
</evidence>
<keyword evidence="11" id="KW-1185">Reference proteome</keyword>
<reference evidence="10 11" key="1">
    <citation type="journal article" date="2018" name="Gigascience">
        <title>Genomes of trombidid mites reveal novel predicted allergens and laterally-transferred genes associated with secondary metabolism.</title>
        <authorList>
            <person name="Dong X."/>
            <person name="Chaisiri K."/>
            <person name="Xia D."/>
            <person name="Armstrong S.D."/>
            <person name="Fang Y."/>
            <person name="Donnelly M.J."/>
            <person name="Kadowaki T."/>
            <person name="McGarry J.W."/>
            <person name="Darby A.C."/>
            <person name="Makepeace B.L."/>
        </authorList>
    </citation>
    <scope>NUCLEOTIDE SEQUENCE [LARGE SCALE GENOMIC DNA]</scope>
    <source>
        <strain evidence="10">UoL-UT</strain>
    </source>
</reference>
<comment type="caution">
    <text evidence="10">The sequence shown here is derived from an EMBL/GenBank/DDBJ whole genome shotgun (WGS) entry which is preliminary data.</text>
</comment>
<dbReference type="VEuPathDB" id="VectorBase:LDEU005965"/>
<dbReference type="SMART" id="SM00233">
    <property type="entry name" value="PH"/>
    <property type="match status" value="2"/>
</dbReference>
<name>A0A443SEX4_9ACAR</name>
<dbReference type="PROSITE" id="PS50106">
    <property type="entry name" value="PDZ"/>
    <property type="match status" value="1"/>
</dbReference>
<dbReference type="SMART" id="SM00228">
    <property type="entry name" value="PDZ"/>
    <property type="match status" value="1"/>
</dbReference>
<dbReference type="Pfam" id="PF00595">
    <property type="entry name" value="PDZ"/>
    <property type="match status" value="1"/>
</dbReference>
<dbReference type="Pfam" id="PF18012">
    <property type="entry name" value="PH_17"/>
    <property type="match status" value="1"/>
</dbReference>
<dbReference type="EMBL" id="NCKV01003092">
    <property type="protein sequence ID" value="RWS26074.1"/>
    <property type="molecule type" value="Genomic_DNA"/>
</dbReference>
<evidence type="ECO:0000256" key="1">
    <source>
        <dbReference type="ARBA" id="ARBA00004170"/>
    </source>
</evidence>
<dbReference type="GO" id="GO:0005198">
    <property type="term" value="F:structural molecule activity"/>
    <property type="evidence" value="ECO:0007669"/>
    <property type="project" value="InterPro"/>
</dbReference>
<sequence>MDSEHPRTGILQVLVKNEWFNVKVTLEEDALCICLDHNFEKSWNGAVNGSSSFGTLRSEDNDFLRDECLTSEKRKVRVVKSGFNGLGISIKGGLENKMPIIISKIFKGMAAHQTEQLFVGDSILFVNGIDLRNATHDEAVNVLKSAGNVVDLEVRYLKEVMPHFRKAAVLNEIGWDLDQQGSCFYAQSLTSNSDVASISYSGDAKRVPLLLCHLTKPTHSFGFSSCKYSMSDESTNTIIEIHSPNRQNVCILKCQDASQCSAWFCAIHSAVCSLTAKAVVESNNMINDVLEGNDLKHFGWLYEKQNFDTSGSFSWEPVFVAVTNRDILFYDLVPWTKEAWAVPVHTFPLIHTRLISTSSSSSTIGSKSSQSGSLLPGVFDGITFILRMGTRLGIQTRVMRAETHRDLAYWGRIIVQGAHNDALKMKEARFVCEYQCKSCILTLHVDHGFILRDATTESLVWQIPFDKLLRTNDDNVRTVVLEFIDETEKELDFLQNPKPFIFTLHTFLFAKVTKLGLISAVLTT</sequence>
<dbReference type="InterPro" id="IPR041428">
    <property type="entry name" value="PHsplit_syntrophin"/>
</dbReference>
<dbReference type="Pfam" id="PF23012">
    <property type="entry name" value="Syntrophin_4th"/>
    <property type="match status" value="1"/>
</dbReference>
<evidence type="ECO:0000256" key="7">
    <source>
        <dbReference type="ARBA" id="ARBA00023212"/>
    </source>
</evidence>
<keyword evidence="4" id="KW-0963">Cytoplasm</keyword>
<dbReference type="InterPro" id="IPR011993">
    <property type="entry name" value="PH-like_dom_sf"/>
</dbReference>
<organism evidence="10 11">
    <name type="scientific">Leptotrombidium deliense</name>
    <dbReference type="NCBI Taxonomy" id="299467"/>
    <lineage>
        <taxon>Eukaryota</taxon>
        <taxon>Metazoa</taxon>
        <taxon>Ecdysozoa</taxon>
        <taxon>Arthropoda</taxon>
        <taxon>Chelicerata</taxon>
        <taxon>Arachnida</taxon>
        <taxon>Acari</taxon>
        <taxon>Acariformes</taxon>
        <taxon>Trombidiformes</taxon>
        <taxon>Prostigmata</taxon>
        <taxon>Anystina</taxon>
        <taxon>Parasitengona</taxon>
        <taxon>Trombiculoidea</taxon>
        <taxon>Trombiculidae</taxon>
        <taxon>Leptotrombidium</taxon>
    </lineage>
</organism>
<evidence type="ECO:0000259" key="9">
    <source>
        <dbReference type="PROSITE" id="PS50106"/>
    </source>
</evidence>
<comment type="similarity">
    <text evidence="3">Belongs to the syntrophin family.</text>
</comment>
<gene>
    <name evidence="10" type="ORF">B4U80_11030</name>
</gene>
<dbReference type="STRING" id="299467.A0A443SEX4"/>
<dbReference type="PROSITE" id="PS50003">
    <property type="entry name" value="PH_DOMAIN"/>
    <property type="match status" value="1"/>
</dbReference>
<evidence type="ECO:0000256" key="2">
    <source>
        <dbReference type="ARBA" id="ARBA00004245"/>
    </source>
</evidence>
<dbReference type="PANTHER" id="PTHR10554">
    <property type="entry name" value="SYNTROPHIN"/>
    <property type="match status" value="1"/>
</dbReference>
<proteinExistence type="inferred from homology"/>
<feature type="domain" description="PDZ" evidence="9">
    <location>
        <begin position="75"/>
        <end position="158"/>
    </location>
</feature>
<dbReference type="SUPFAM" id="SSF50729">
    <property type="entry name" value="PH domain-like"/>
    <property type="match status" value="1"/>
</dbReference>
<dbReference type="GO" id="GO:0016010">
    <property type="term" value="C:dystrophin-associated glycoprotein complex"/>
    <property type="evidence" value="ECO:0007669"/>
    <property type="project" value="TreeGrafter"/>
</dbReference>
<dbReference type="GO" id="GO:0005856">
    <property type="term" value="C:cytoskeleton"/>
    <property type="evidence" value="ECO:0007669"/>
    <property type="project" value="UniProtKB-SubCell"/>
</dbReference>
<dbReference type="InterPro" id="IPR055108">
    <property type="entry name" value="Syntrophin_4th"/>
</dbReference>
<keyword evidence="7" id="KW-0206">Cytoskeleton</keyword>
<evidence type="ECO:0000313" key="10">
    <source>
        <dbReference type="EMBL" id="RWS26074.1"/>
    </source>
</evidence>
<dbReference type="AlphaFoldDB" id="A0A443SEX4"/>
<evidence type="ECO:0000256" key="5">
    <source>
        <dbReference type="ARBA" id="ARBA00022737"/>
    </source>
</evidence>
<dbReference type="CDD" id="cd06801">
    <property type="entry name" value="PDZ_syntrophin-like"/>
    <property type="match status" value="1"/>
</dbReference>
<keyword evidence="6" id="KW-0472">Membrane</keyword>
<dbReference type="InterPro" id="IPR015482">
    <property type="entry name" value="Syntrophin"/>
</dbReference>
<dbReference type="PANTHER" id="PTHR10554:SF12">
    <property type="entry name" value="IP02644P"/>
    <property type="match status" value="1"/>
</dbReference>
<evidence type="ECO:0000256" key="6">
    <source>
        <dbReference type="ARBA" id="ARBA00023136"/>
    </source>
</evidence>
<dbReference type="SUPFAM" id="SSF50156">
    <property type="entry name" value="PDZ domain-like"/>
    <property type="match status" value="1"/>
</dbReference>
<protein>
    <submittedName>
        <fullName evidence="10">Beta-1-syntrophin-like protein</fullName>
    </submittedName>
</protein>
<accession>A0A443SEX4</accession>
<dbReference type="OrthoDB" id="409749at2759"/>
<dbReference type="InterPro" id="IPR001478">
    <property type="entry name" value="PDZ"/>
</dbReference>
<dbReference type="InterPro" id="IPR036034">
    <property type="entry name" value="PDZ_sf"/>
</dbReference>
<evidence type="ECO:0000256" key="3">
    <source>
        <dbReference type="ARBA" id="ARBA00010798"/>
    </source>
</evidence>
<comment type="subcellular location">
    <subcellularLocation>
        <location evidence="2">Cytoplasm</location>
        <location evidence="2">Cytoskeleton</location>
    </subcellularLocation>
    <subcellularLocation>
        <location evidence="1">Membrane</location>
        <topology evidence="1">Peripheral membrane protein</topology>
    </subcellularLocation>
</comment>
<evidence type="ECO:0000256" key="4">
    <source>
        <dbReference type="ARBA" id="ARBA00022490"/>
    </source>
</evidence>
<dbReference type="Proteomes" id="UP000288716">
    <property type="component" value="Unassembled WGS sequence"/>
</dbReference>
<feature type="domain" description="PH" evidence="8">
    <location>
        <begin position="294"/>
        <end position="419"/>
    </location>
</feature>
<dbReference type="InterPro" id="IPR001849">
    <property type="entry name" value="PH_domain"/>
</dbReference>
<dbReference type="Gene3D" id="2.30.42.10">
    <property type="match status" value="1"/>
</dbReference>